<gene>
    <name evidence="1" type="ORF">CR513_22698</name>
</gene>
<protein>
    <submittedName>
        <fullName evidence="1">Uncharacterized protein</fullName>
    </submittedName>
</protein>
<evidence type="ECO:0000313" key="2">
    <source>
        <dbReference type="Proteomes" id="UP000257109"/>
    </source>
</evidence>
<feature type="non-terminal residue" evidence="1">
    <location>
        <position position="1"/>
    </location>
</feature>
<evidence type="ECO:0000313" key="1">
    <source>
        <dbReference type="EMBL" id="RDX94862.1"/>
    </source>
</evidence>
<organism evidence="1 2">
    <name type="scientific">Mucuna pruriens</name>
    <name type="common">Velvet bean</name>
    <name type="synonym">Dolichos pruriens</name>
    <dbReference type="NCBI Taxonomy" id="157652"/>
    <lineage>
        <taxon>Eukaryota</taxon>
        <taxon>Viridiplantae</taxon>
        <taxon>Streptophyta</taxon>
        <taxon>Embryophyta</taxon>
        <taxon>Tracheophyta</taxon>
        <taxon>Spermatophyta</taxon>
        <taxon>Magnoliopsida</taxon>
        <taxon>eudicotyledons</taxon>
        <taxon>Gunneridae</taxon>
        <taxon>Pentapetalae</taxon>
        <taxon>rosids</taxon>
        <taxon>fabids</taxon>
        <taxon>Fabales</taxon>
        <taxon>Fabaceae</taxon>
        <taxon>Papilionoideae</taxon>
        <taxon>50 kb inversion clade</taxon>
        <taxon>NPAAA clade</taxon>
        <taxon>indigoferoid/millettioid clade</taxon>
        <taxon>Phaseoleae</taxon>
        <taxon>Mucuna</taxon>
    </lineage>
</organism>
<keyword evidence="2" id="KW-1185">Reference proteome</keyword>
<comment type="caution">
    <text evidence="1">The sequence shown here is derived from an EMBL/GenBank/DDBJ whole genome shotgun (WGS) entry which is preliminary data.</text>
</comment>
<dbReference type="OrthoDB" id="1400091at2759"/>
<dbReference type="Proteomes" id="UP000257109">
    <property type="component" value="Unassembled WGS sequence"/>
</dbReference>
<dbReference type="AlphaFoldDB" id="A0A371GWC6"/>
<dbReference type="EMBL" id="QJKJ01004263">
    <property type="protein sequence ID" value="RDX94862.1"/>
    <property type="molecule type" value="Genomic_DNA"/>
</dbReference>
<accession>A0A371GWC6</accession>
<name>A0A371GWC6_MUCPR</name>
<reference evidence="1" key="1">
    <citation type="submission" date="2018-05" db="EMBL/GenBank/DDBJ databases">
        <title>Draft genome of Mucuna pruriens seed.</title>
        <authorList>
            <person name="Nnadi N.E."/>
            <person name="Vos R."/>
            <person name="Hasami M.H."/>
            <person name="Devisetty U.K."/>
            <person name="Aguiy J.C."/>
        </authorList>
    </citation>
    <scope>NUCLEOTIDE SEQUENCE [LARGE SCALE GENOMIC DNA]</scope>
    <source>
        <strain evidence="1">JCA_2017</strain>
    </source>
</reference>
<proteinExistence type="predicted"/>
<sequence length="117" mass="13353">MKIHNLKEVANFTVKKVLIDQGSLPNNLCMSTFRCLQILEIKIHSNRKQLVVFLGECVDTRRVSTKPFKEGNISTHIKILSDVELDLGAKPNEKLEYISLTNEEHHTQIGEMMQGPH</sequence>